<proteinExistence type="predicted"/>
<dbReference type="EMBL" id="GL379845">
    <property type="protein sequence ID" value="EGT53996.1"/>
    <property type="molecule type" value="Genomic_DNA"/>
</dbReference>
<evidence type="ECO:0000313" key="1">
    <source>
        <dbReference type="EMBL" id="EGT53996.1"/>
    </source>
</evidence>
<organism evidence="2">
    <name type="scientific">Caenorhabditis brenneri</name>
    <name type="common">Nematode worm</name>
    <dbReference type="NCBI Taxonomy" id="135651"/>
    <lineage>
        <taxon>Eukaryota</taxon>
        <taxon>Metazoa</taxon>
        <taxon>Ecdysozoa</taxon>
        <taxon>Nematoda</taxon>
        <taxon>Chromadorea</taxon>
        <taxon>Rhabditida</taxon>
        <taxon>Rhabditina</taxon>
        <taxon>Rhabditomorpha</taxon>
        <taxon>Rhabditoidea</taxon>
        <taxon>Rhabditidae</taxon>
        <taxon>Peloderinae</taxon>
        <taxon>Caenorhabditis</taxon>
    </lineage>
</organism>
<protein>
    <submittedName>
        <fullName evidence="1">Uncharacterized protein</fullName>
    </submittedName>
</protein>
<evidence type="ECO:0000313" key="2">
    <source>
        <dbReference type="Proteomes" id="UP000008068"/>
    </source>
</evidence>
<accession>G0N6S5</accession>
<keyword evidence="2" id="KW-1185">Reference proteome</keyword>
<gene>
    <name evidence="1" type="ORF">CAEBREN_15041</name>
</gene>
<dbReference type="HOGENOM" id="CLU_2471067_0_0_1"/>
<dbReference type="InParanoid" id="G0N6S5"/>
<dbReference type="AlphaFoldDB" id="G0N6S5"/>
<reference evidence="2" key="1">
    <citation type="submission" date="2011-07" db="EMBL/GenBank/DDBJ databases">
        <authorList>
            <consortium name="Caenorhabditis brenneri Sequencing and Analysis Consortium"/>
            <person name="Wilson R.K."/>
        </authorList>
    </citation>
    <scope>NUCLEOTIDE SEQUENCE [LARGE SCALE GENOMIC DNA]</scope>
    <source>
        <strain evidence="2">PB2801</strain>
    </source>
</reference>
<dbReference type="Proteomes" id="UP000008068">
    <property type="component" value="Unassembled WGS sequence"/>
</dbReference>
<sequence>MGIADLEDFNVCVTTLFIHGCHYFHATLTREPFEVAPLEPGTENYQWVDDHFERYGEEPPLPMNPCPGYPHDHVSIYKISLSDLNIVV</sequence>
<name>G0N6S5_CAEBE</name>